<dbReference type="InterPro" id="IPR050613">
    <property type="entry name" value="Sec_Metabolite_Reg"/>
</dbReference>
<sequence length="1264" mass="137257">MDLSPQHVSPLQSASASGRAPSSARGPLAGGRQITRNRASYSCHTCRRRKVKCDKVHPICGNCAKTGADCIYDASSSSQKTESVQEGPMRPGYGVKRRRETPRTLEEDVDELQSIYGHLREEDSPGGQKGNPRAIEARLDKLMSMIERLGGNPHALEEAERQGVAPTGGMESALLEQLRQSSGIQNGQSSTSRRSSPRRAAAESSGDEFPIPSGQATDLVDPVGSLNLGHLSLEDGGRSRYVGTTYWAYISHEINDLNQLLRDQNRSHDVSSENANEDLSNPVTGSRRPWKESIDSSTYSTTSRSRGGSFQQSIIFPSGDSPSVNEKTVEPEMLEHVPTRRQSHLLYKGFMSGIHAISPVLHPPTILKLYNAFWDWYDYTSYSGEPCPNPSFIPLLYAIWYGGSVTISIRTIKAEFNASSRVSLSTMYSEEVTRWLTKISFPRSPSLQGLAAYLIVQTILSKEEEPLTSSLQFRDRTVRGRVPTTALVAYHAHGWRGCHVEWSPPLVSDENYWDVRETSEIKDTLLGTPTAEQYEKLLANKQRLPDNPDDPSVCGGPSMVNVFYLTARGKYNMARAVRQILKIQLGTKPVTRSDMEELRTILLDLQLKLNSIVNRIPEGLPNGSPAVSSGRALSMSKSPVEARSTETELPGEGPNGCPEQYHTPVLVSFHKWARIILSLYIDKAFCVAYQPFLKNARSRIWPAARQSALRHCHGFMEKFIQLATDPDFQPFQWSWPGNHQPMHATMIMLIDLYERPYSPEASRSRAFIDRILALSGPDGGVVGGEDGISTQRPLKDGGREAWDMIRRLRQKAWQKAGLNPQMLWTEQDQIQAGIASPAGETRGSRGPFISGTSSVPGSPGISAIPSRQPTAPDRQLSDFNRMFYNMTRSHVLPSPAVSSASVKPSPLRYSYQLPPPTRTSAPLPTPQYNPTPAAVTLPTPDILHAPGPIAPSPPVAPALGSPPSPRPQAPPSTAPIIRPEQPLPSITASPGMSFMDPVSSNPPPMGVPTPPSMVDPNLNFDWDQWDAVFGQHLPVADELMELDPVSGLDFANLGFPAANNNAALSFNGELPGSASPVMGTCRRLGQIVVRQTLGFRLVTGRDLDLLEAVLPDGGEGGNTIVAEVDQDVPKKGDVVVVGNDLLHGGGGVLLELVDGLSAGAGLLELLVELLEVRLEGILGRLEALLGLEPDETELVLDIVDHDGLIITTLLTGVLSRGVGTSELEVLVLLLEVLAAVGLPEDGAVLGGGNLEGIGENLVTGDQVL</sequence>
<feature type="region of interest" description="Disordered" evidence="6">
    <location>
        <begin position="943"/>
        <end position="981"/>
    </location>
</feature>
<evidence type="ECO:0000256" key="5">
    <source>
        <dbReference type="ARBA" id="ARBA00023242"/>
    </source>
</evidence>
<feature type="compositionally biased region" description="Pro residues" evidence="6">
    <location>
        <begin position="948"/>
        <end position="973"/>
    </location>
</feature>
<feature type="domain" description="Zn(2)-C6 fungal-type" evidence="7">
    <location>
        <begin position="42"/>
        <end position="72"/>
    </location>
</feature>
<dbReference type="Proteomes" id="UP001147782">
    <property type="component" value="Unassembled WGS sequence"/>
</dbReference>
<dbReference type="PANTHER" id="PTHR31001">
    <property type="entry name" value="UNCHARACTERIZED TRANSCRIPTIONAL REGULATORY PROTEIN"/>
    <property type="match status" value="1"/>
</dbReference>
<dbReference type="GO" id="GO:0005634">
    <property type="term" value="C:nucleus"/>
    <property type="evidence" value="ECO:0007669"/>
    <property type="project" value="UniProtKB-SubCell"/>
</dbReference>
<feature type="region of interest" description="Disordered" evidence="6">
    <location>
        <begin position="623"/>
        <end position="657"/>
    </location>
</feature>
<reference evidence="8" key="1">
    <citation type="submission" date="2022-11" db="EMBL/GenBank/DDBJ databases">
        <authorList>
            <person name="Petersen C."/>
        </authorList>
    </citation>
    <scope>NUCLEOTIDE SEQUENCE</scope>
    <source>
        <strain evidence="8">IBT 29864</strain>
    </source>
</reference>
<keyword evidence="5" id="KW-0539">Nucleus</keyword>
<evidence type="ECO:0000313" key="8">
    <source>
        <dbReference type="EMBL" id="KAJ5359697.1"/>
    </source>
</evidence>
<protein>
    <recommendedName>
        <fullName evidence="7">Zn(2)-C6 fungal-type domain-containing protein</fullName>
    </recommendedName>
</protein>
<comment type="subcellular location">
    <subcellularLocation>
        <location evidence="1">Nucleus</location>
    </subcellularLocation>
</comment>
<comment type="caution">
    <text evidence="8">The sequence shown here is derived from an EMBL/GenBank/DDBJ whole genome shotgun (WGS) entry which is preliminary data.</text>
</comment>
<feature type="compositionally biased region" description="Polar residues" evidence="6">
    <location>
        <begin position="1"/>
        <end position="12"/>
    </location>
</feature>
<dbReference type="SMART" id="SM00066">
    <property type="entry name" value="GAL4"/>
    <property type="match status" value="1"/>
</dbReference>
<feature type="compositionally biased region" description="Low complexity" evidence="6">
    <location>
        <begin position="13"/>
        <end position="27"/>
    </location>
</feature>
<name>A0A9W9UW85_9EURO</name>
<accession>A0A9W9UW85</accession>
<dbReference type="PANTHER" id="PTHR31001:SF79">
    <property type="entry name" value="ZN(II)2CYS6 TRANSCRIPTION FACTOR (EUROFUNG)"/>
    <property type="match status" value="1"/>
</dbReference>
<organism evidence="8 9">
    <name type="scientific">Penicillium cataractarum</name>
    <dbReference type="NCBI Taxonomy" id="2100454"/>
    <lineage>
        <taxon>Eukaryota</taxon>
        <taxon>Fungi</taxon>
        <taxon>Dikarya</taxon>
        <taxon>Ascomycota</taxon>
        <taxon>Pezizomycotina</taxon>
        <taxon>Eurotiomycetes</taxon>
        <taxon>Eurotiomycetidae</taxon>
        <taxon>Eurotiales</taxon>
        <taxon>Aspergillaceae</taxon>
        <taxon>Penicillium</taxon>
    </lineage>
</organism>
<keyword evidence="2" id="KW-0805">Transcription regulation</keyword>
<feature type="compositionally biased region" description="Low complexity" evidence="6">
    <location>
        <begin position="189"/>
        <end position="204"/>
    </location>
</feature>
<feature type="region of interest" description="Disordered" evidence="6">
    <location>
        <begin position="265"/>
        <end position="327"/>
    </location>
</feature>
<evidence type="ECO:0000256" key="4">
    <source>
        <dbReference type="ARBA" id="ARBA00023163"/>
    </source>
</evidence>
<keyword evidence="3" id="KW-0238">DNA-binding</keyword>
<feature type="region of interest" description="Disordered" evidence="6">
    <location>
        <begin position="180"/>
        <end position="220"/>
    </location>
</feature>
<evidence type="ECO:0000256" key="2">
    <source>
        <dbReference type="ARBA" id="ARBA00023015"/>
    </source>
</evidence>
<evidence type="ECO:0000313" key="9">
    <source>
        <dbReference type="Proteomes" id="UP001147782"/>
    </source>
</evidence>
<dbReference type="CDD" id="cd12148">
    <property type="entry name" value="fungal_TF_MHR"/>
    <property type="match status" value="1"/>
</dbReference>
<feature type="region of interest" description="Disordered" evidence="6">
    <location>
        <begin position="1"/>
        <end position="33"/>
    </location>
</feature>
<evidence type="ECO:0000256" key="3">
    <source>
        <dbReference type="ARBA" id="ARBA00023125"/>
    </source>
</evidence>
<feature type="compositionally biased region" description="Polar residues" evidence="6">
    <location>
        <begin position="272"/>
        <end position="284"/>
    </location>
</feature>
<dbReference type="GeneID" id="81444202"/>
<evidence type="ECO:0000259" key="7">
    <source>
        <dbReference type="PROSITE" id="PS50048"/>
    </source>
</evidence>
<dbReference type="InterPro" id="IPR001138">
    <property type="entry name" value="Zn2Cys6_DnaBD"/>
</dbReference>
<dbReference type="EMBL" id="JAPZBS010000009">
    <property type="protein sequence ID" value="KAJ5359697.1"/>
    <property type="molecule type" value="Genomic_DNA"/>
</dbReference>
<dbReference type="Pfam" id="PF00172">
    <property type="entry name" value="Zn_clus"/>
    <property type="match status" value="1"/>
</dbReference>
<proteinExistence type="predicted"/>
<evidence type="ECO:0000256" key="1">
    <source>
        <dbReference type="ARBA" id="ARBA00004123"/>
    </source>
</evidence>
<dbReference type="PROSITE" id="PS50048">
    <property type="entry name" value="ZN2_CY6_FUNGAL_2"/>
    <property type="match status" value="1"/>
</dbReference>
<feature type="compositionally biased region" description="Polar residues" evidence="6">
    <location>
        <begin position="310"/>
        <end position="326"/>
    </location>
</feature>
<gene>
    <name evidence="8" type="ORF">N7496_012110</name>
</gene>
<feature type="region of interest" description="Disordered" evidence="6">
    <location>
        <begin position="76"/>
        <end position="103"/>
    </location>
</feature>
<dbReference type="GO" id="GO:0008270">
    <property type="term" value="F:zinc ion binding"/>
    <property type="evidence" value="ECO:0007669"/>
    <property type="project" value="InterPro"/>
</dbReference>
<reference evidence="8" key="2">
    <citation type="journal article" date="2023" name="IMA Fungus">
        <title>Comparative genomic study of the Penicillium genus elucidates a diverse pangenome and 15 lateral gene transfer events.</title>
        <authorList>
            <person name="Petersen C."/>
            <person name="Sorensen T."/>
            <person name="Nielsen M.R."/>
            <person name="Sondergaard T.E."/>
            <person name="Sorensen J.L."/>
            <person name="Fitzpatrick D.A."/>
            <person name="Frisvad J.C."/>
            <person name="Nielsen K.L."/>
        </authorList>
    </citation>
    <scope>NUCLEOTIDE SEQUENCE</scope>
    <source>
        <strain evidence="8">IBT 29864</strain>
    </source>
</reference>
<dbReference type="AlphaFoldDB" id="A0A9W9UW85"/>
<dbReference type="InterPro" id="IPR036864">
    <property type="entry name" value="Zn2-C6_fun-type_DNA-bd_sf"/>
</dbReference>
<dbReference type="GO" id="GO:0000981">
    <property type="term" value="F:DNA-binding transcription factor activity, RNA polymerase II-specific"/>
    <property type="evidence" value="ECO:0007669"/>
    <property type="project" value="InterPro"/>
</dbReference>
<dbReference type="OrthoDB" id="3989227at2759"/>
<keyword evidence="4" id="KW-0804">Transcription</keyword>
<dbReference type="SUPFAM" id="SSF57701">
    <property type="entry name" value="Zn2/Cys6 DNA-binding domain"/>
    <property type="match status" value="1"/>
</dbReference>
<dbReference type="RefSeq" id="XP_056550983.1">
    <property type="nucleotide sequence ID" value="XM_056705023.1"/>
</dbReference>
<dbReference type="PROSITE" id="PS00463">
    <property type="entry name" value="ZN2_CY6_FUNGAL_1"/>
    <property type="match status" value="1"/>
</dbReference>
<dbReference type="CDD" id="cd00067">
    <property type="entry name" value="GAL4"/>
    <property type="match status" value="1"/>
</dbReference>
<feature type="region of interest" description="Disordered" evidence="6">
    <location>
        <begin position="837"/>
        <end position="874"/>
    </location>
</feature>
<feature type="compositionally biased region" description="Low complexity" evidence="6">
    <location>
        <begin position="296"/>
        <end position="309"/>
    </location>
</feature>
<dbReference type="Gene3D" id="4.10.240.10">
    <property type="entry name" value="Zn(2)-C6 fungal-type DNA-binding domain"/>
    <property type="match status" value="1"/>
</dbReference>
<keyword evidence="9" id="KW-1185">Reference proteome</keyword>
<dbReference type="GO" id="GO:0003677">
    <property type="term" value="F:DNA binding"/>
    <property type="evidence" value="ECO:0007669"/>
    <property type="project" value="UniProtKB-KW"/>
</dbReference>
<evidence type="ECO:0000256" key="6">
    <source>
        <dbReference type="SAM" id="MobiDB-lite"/>
    </source>
</evidence>